<evidence type="ECO:0000256" key="3">
    <source>
        <dbReference type="SAM" id="Phobius"/>
    </source>
</evidence>
<keyword evidence="1" id="KW-0539">Nucleus</keyword>
<reference evidence="4 5" key="1">
    <citation type="submission" date="2024-06" db="EMBL/GenBank/DDBJ databases">
        <title>Complete genome of Phlyctema vagabunda strain 19-DSS-EL-015.</title>
        <authorList>
            <person name="Fiorenzani C."/>
        </authorList>
    </citation>
    <scope>NUCLEOTIDE SEQUENCE [LARGE SCALE GENOMIC DNA]</scope>
    <source>
        <strain evidence="4 5">19-DSS-EL-015</strain>
    </source>
</reference>
<dbReference type="EMBL" id="JBFCZG010000007">
    <property type="protein sequence ID" value="KAL3419957.1"/>
    <property type="molecule type" value="Genomic_DNA"/>
</dbReference>
<dbReference type="PANTHER" id="PTHR46910:SF5">
    <property type="entry name" value="ZN(II)2CYS6 TRANSCRIPTION FACTOR (EUROFUNG)"/>
    <property type="match status" value="1"/>
</dbReference>
<keyword evidence="5" id="KW-1185">Reference proteome</keyword>
<accession>A0ABR4P9G1</accession>
<keyword evidence="3" id="KW-0812">Transmembrane</keyword>
<dbReference type="Proteomes" id="UP001629113">
    <property type="component" value="Unassembled WGS sequence"/>
</dbReference>
<feature type="transmembrane region" description="Helical" evidence="3">
    <location>
        <begin position="482"/>
        <end position="504"/>
    </location>
</feature>
<evidence type="ECO:0000313" key="4">
    <source>
        <dbReference type="EMBL" id="KAL3419957.1"/>
    </source>
</evidence>
<feature type="region of interest" description="Disordered" evidence="2">
    <location>
        <begin position="28"/>
        <end position="64"/>
    </location>
</feature>
<gene>
    <name evidence="4" type="ORF">PVAG01_08456</name>
</gene>
<protein>
    <submittedName>
        <fullName evidence="4">C6 transcription factor</fullName>
    </submittedName>
</protein>
<evidence type="ECO:0000313" key="5">
    <source>
        <dbReference type="Proteomes" id="UP001629113"/>
    </source>
</evidence>
<dbReference type="CDD" id="cd12148">
    <property type="entry name" value="fungal_TF_MHR"/>
    <property type="match status" value="1"/>
</dbReference>
<evidence type="ECO:0000256" key="1">
    <source>
        <dbReference type="ARBA" id="ARBA00023242"/>
    </source>
</evidence>
<keyword evidence="3" id="KW-0472">Membrane</keyword>
<name>A0ABR4P9G1_9HELO</name>
<organism evidence="4 5">
    <name type="scientific">Phlyctema vagabunda</name>
    <dbReference type="NCBI Taxonomy" id="108571"/>
    <lineage>
        <taxon>Eukaryota</taxon>
        <taxon>Fungi</taxon>
        <taxon>Dikarya</taxon>
        <taxon>Ascomycota</taxon>
        <taxon>Pezizomycotina</taxon>
        <taxon>Leotiomycetes</taxon>
        <taxon>Helotiales</taxon>
        <taxon>Dermateaceae</taxon>
        <taxon>Phlyctema</taxon>
    </lineage>
</organism>
<dbReference type="InterPro" id="IPR050987">
    <property type="entry name" value="AtrR-like"/>
</dbReference>
<keyword evidence="3" id="KW-1133">Transmembrane helix</keyword>
<comment type="caution">
    <text evidence="4">The sequence shown here is derived from an EMBL/GenBank/DDBJ whole genome shotgun (WGS) entry which is preliminary data.</text>
</comment>
<evidence type="ECO:0000256" key="2">
    <source>
        <dbReference type="SAM" id="MobiDB-lite"/>
    </source>
</evidence>
<sequence length="671" mass="75606">MIRLEVLNDIKERMAKLEHSVEILTASASATASTPVENKTRKRGSDQIVAQHEDKEFSSSKRKRAQIAIEPDSGGTPYSAHEGQILIQRELVRKPGLSKEKLDIFHSALSSLKNSLDVSTRKDEEAEPDAISQELINNPMVPELSLIQYMVQSEDSGRSVCAGNAFMPFTSRKTIARMVRNVMAKDSPPRHLPSWICVTSYAAYYIQEIMLMNCDKATGMEDRLQEQAVQLFATARALTSELVKQGASTNLETLQAMTYGYMLAQEAGDCATSWELIGIASKICIALELNKNVSCLSGCPSDVAYEAYCCFAVCYMNDKGTAMNCGRLPCLPDAVIEFDILNPPPPAVVNLDNFRIYLELARIQNLIVTELRSEASKPRQLDILARISAKLDQTRRSIEMIKRRSRETPPGKYDTDIDSTLVEFAFHSIKSVAFHTVSDHLQNPQTRQLGLIAARSALYNIQKARELARVSRFSTTYMKNSFAQWTILYYPFTPFFVLFCNVISTHSKADYRRMKQFIDYLAEVKHIIDKASKLHKLCLPFCSLAAGVINSSTGTDEDESYLDDFNEDNSLRQRVQQNQLFQERHSQPPQPFQIDQTLSATYQNLPIAYPHGSQQPAGYAPDTSINSGYGYQNPEYLWDFMETQPMLQWLESDFTAFEEAWAPIGNLFPPP</sequence>
<proteinExistence type="predicted"/>
<dbReference type="PANTHER" id="PTHR46910">
    <property type="entry name" value="TRANSCRIPTION FACTOR PDR1"/>
    <property type="match status" value="1"/>
</dbReference>